<dbReference type="RefSeq" id="WP_267223835.1">
    <property type="nucleotide sequence ID" value="NZ_JAPCWC010000028.1"/>
</dbReference>
<protein>
    <submittedName>
        <fullName evidence="1">Phage tail assembly protein</fullName>
    </submittedName>
</protein>
<keyword evidence="2" id="KW-1185">Reference proteome</keyword>
<comment type="caution">
    <text evidence="1">The sequence shown here is derived from an EMBL/GenBank/DDBJ whole genome shotgun (WGS) entry which is preliminary data.</text>
</comment>
<evidence type="ECO:0000313" key="1">
    <source>
        <dbReference type="EMBL" id="MFC0686396.1"/>
    </source>
</evidence>
<accession>A0ABV6SAX4</accession>
<dbReference type="EMBL" id="JBHLTM010000067">
    <property type="protein sequence ID" value="MFC0686396.1"/>
    <property type="molecule type" value="Genomic_DNA"/>
</dbReference>
<gene>
    <name evidence="1" type="ORF">ACFFF8_17565</name>
</gene>
<organism evidence="1 2">
    <name type="scientific">Novosphingobium clariflavum</name>
    <dbReference type="NCBI Taxonomy" id="2029884"/>
    <lineage>
        <taxon>Bacteria</taxon>
        <taxon>Pseudomonadati</taxon>
        <taxon>Pseudomonadota</taxon>
        <taxon>Alphaproteobacteria</taxon>
        <taxon>Sphingomonadales</taxon>
        <taxon>Sphingomonadaceae</taxon>
        <taxon>Novosphingobium</taxon>
    </lineage>
</organism>
<proteinExistence type="predicted"/>
<name>A0ABV6SAX4_9SPHN</name>
<dbReference type="Proteomes" id="UP001589858">
    <property type="component" value="Unassembled WGS sequence"/>
</dbReference>
<reference evidence="1 2" key="1">
    <citation type="submission" date="2024-09" db="EMBL/GenBank/DDBJ databases">
        <authorList>
            <person name="Sun Q."/>
            <person name="Mori K."/>
        </authorList>
    </citation>
    <scope>NUCLEOTIDE SEQUENCE [LARGE SCALE GENOMIC DNA]</scope>
    <source>
        <strain evidence="1 2">CICC 11035S</strain>
    </source>
</reference>
<evidence type="ECO:0000313" key="2">
    <source>
        <dbReference type="Proteomes" id="UP001589858"/>
    </source>
</evidence>
<sequence length="106" mass="11584">MTRILGTYKLKYPIIRETRSAETGEVSEETLREAGFCVVLKRPRGKDMRVMDQYEGREISGSIALIAKITNLSEEEAELLDGEDIGELGNLLGKNAPGGQTTGEPA</sequence>